<organism evidence="1">
    <name type="scientific">freshwater metagenome</name>
    <dbReference type="NCBI Taxonomy" id="449393"/>
    <lineage>
        <taxon>unclassified sequences</taxon>
        <taxon>metagenomes</taxon>
        <taxon>ecological metagenomes</taxon>
    </lineage>
</organism>
<reference evidence="1" key="1">
    <citation type="submission" date="2020-05" db="EMBL/GenBank/DDBJ databases">
        <authorList>
            <person name="Chiriac C."/>
            <person name="Salcher M."/>
            <person name="Ghai R."/>
            <person name="Kavagutti S V."/>
        </authorList>
    </citation>
    <scope>NUCLEOTIDE SEQUENCE</scope>
</reference>
<proteinExistence type="predicted"/>
<name>A0A6J6DE51_9ZZZZ</name>
<dbReference type="EMBL" id="CAEZSU010000207">
    <property type="protein sequence ID" value="CAB4562272.1"/>
    <property type="molecule type" value="Genomic_DNA"/>
</dbReference>
<gene>
    <name evidence="1" type="ORF">UFOPK1495_01575</name>
</gene>
<evidence type="ECO:0000313" key="1">
    <source>
        <dbReference type="EMBL" id="CAB4562272.1"/>
    </source>
</evidence>
<accession>A0A6J6DE51</accession>
<sequence>MGSGKHHHWHRCVGPRLAGCGQADRCVRIEQHAASLKLCGDGRRGLCIVDTGSRPMIGQQFETIPADRHRALGAESSHELGDGRTVATMDLEQQSLKIRGHLDVHAWTQRGMNLTDRHRSGCEELGEDVIAIRSDNKLRNGRTHSLCAVTSEHIAEVARWD</sequence>
<protein>
    <submittedName>
        <fullName evidence="1">Unannotated protein</fullName>
    </submittedName>
</protein>
<dbReference type="AlphaFoldDB" id="A0A6J6DE51"/>